<comment type="caution">
    <text evidence="4">The sequence shown here is derived from an EMBL/GenBank/DDBJ whole genome shotgun (WGS) entry which is preliminary data.</text>
</comment>
<reference evidence="4" key="1">
    <citation type="submission" date="2021-08" db="EMBL/GenBank/DDBJ databases">
        <title>WGS assembly of Ceratopteris richardii.</title>
        <authorList>
            <person name="Marchant D.B."/>
            <person name="Chen G."/>
            <person name="Jenkins J."/>
            <person name="Shu S."/>
            <person name="Leebens-Mack J."/>
            <person name="Grimwood J."/>
            <person name="Schmutz J."/>
            <person name="Soltis P."/>
            <person name="Soltis D."/>
            <person name="Chen Z.-H."/>
        </authorList>
    </citation>
    <scope>NUCLEOTIDE SEQUENCE</scope>
    <source>
        <strain evidence="4">Whitten #5841</strain>
        <tissue evidence="4">Leaf</tissue>
    </source>
</reference>
<dbReference type="FunFam" id="1.25.40.10:FF:000343">
    <property type="entry name" value="Pentatricopeptide repeat-containing protein At3g58590"/>
    <property type="match status" value="1"/>
</dbReference>
<feature type="repeat" description="PPR" evidence="3">
    <location>
        <begin position="83"/>
        <end position="117"/>
    </location>
</feature>
<dbReference type="InterPro" id="IPR011990">
    <property type="entry name" value="TPR-like_helical_dom_sf"/>
</dbReference>
<dbReference type="GO" id="GO:0003723">
    <property type="term" value="F:RNA binding"/>
    <property type="evidence" value="ECO:0007669"/>
    <property type="project" value="InterPro"/>
</dbReference>
<dbReference type="Pfam" id="PF13041">
    <property type="entry name" value="PPR_2"/>
    <property type="match status" value="8"/>
</dbReference>
<dbReference type="OrthoDB" id="1934782at2759"/>
<feature type="repeat" description="PPR" evidence="3">
    <location>
        <begin position="796"/>
        <end position="830"/>
    </location>
</feature>
<feature type="repeat" description="PPR" evidence="3">
    <location>
        <begin position="694"/>
        <end position="728"/>
    </location>
</feature>
<dbReference type="FunFam" id="1.25.40.10:FF:000205">
    <property type="entry name" value="Pentatricopeptide repeat-containing protein, mitochondrial"/>
    <property type="match status" value="1"/>
</dbReference>
<dbReference type="FunFam" id="1.25.40.10:FF:000158">
    <property type="entry name" value="pentatricopeptide repeat-containing protein At2g33680"/>
    <property type="match status" value="1"/>
</dbReference>
<evidence type="ECO:0000313" key="5">
    <source>
        <dbReference type="Proteomes" id="UP000825935"/>
    </source>
</evidence>
<keyword evidence="5" id="KW-1185">Reference proteome</keyword>
<sequence>MECLQRDRIRQANGASDYNSILDSIKACRKHKDLHKGTRVHADLVKRGLMSDPHLGTTLLSMYAKCGAVDVSERVFHELPISDVVGWNALIAGYAQGGFAQHALKSYDYMRNMGPDPDGVTFICVLKACGSIGAIEKGRQIHAEIDKKGLLKTDVAIGTALVDMYAKCGALAAAQEIFDELPSRNVVSWNVLISGYVHHGSSDKALKCYSQMQNEGLSPNAITYVSALKACAITQALEKGEQIHFQASQKENLNSNVVLGTALIHMYTECGALAKARQVFSGLRLPDVAAWTALMAGYANQGLGNEALDLYEQMQDQYVTPNAQTFVCVLKACGDLKELEKGRKIHAEIRRQESMQKNILVMTALIDMYFKCNEIAIAQELFDEMPTHDAGLWNALIGGYAQQGLGNESLKCFRRMQCSDISPNPVTFINALKACISLGALDMGEDIHREVCRRGFLKMNVAVGNALVDMYLKCGTLEKAQEVFNQLPTYDATSWNTIITGYTQQGRGEEALECFDQMQNSGFTGDIVTYISILKACGITRAIERGKDIHELIKVGFLKESTILGTTLVDMYVKFGMLIKAHKVFQELPACDVASWNALISGYVQDGQGFEALDLLEQMQSKGFVPNAVTFVSICKACGMMQKADKCKEVHSEIIKMGLLQDNPILGNALVDMYMKCGALTEAIGVFEKLIHRDTASWNAMIGGFSSYGLGSEAWTYYEKMHAENQCPDTLTYISVLQACGVMGSLENGQKIHDEISMLGLLKKNLVLGTALVDMYVKCGAFVKAQHVFNEIPSRDVACWNALMVGYAHYELSDELLKCFSQMQYENIVPDVTTIICVLKACGSLGARSLGEQIHKEVSSQGLAESNIILGNALIDMYAKCGLLTKAHQVFVNLPARNIVSWTSLLAGYAQLGKADYVLDSFNVMINECVDPNEVTFVVLLTACSHAGFFEEGQRLFRDMSDVYSILPSLEHYTCIIDLYSRVGLLDEVLGIIELMKFTDSIQLWLPVLGACQNWVHLELGGWAFTHALKVDDRYASTYVSMSNIYSAA</sequence>
<dbReference type="GO" id="GO:0005739">
    <property type="term" value="C:mitochondrion"/>
    <property type="evidence" value="ECO:0007669"/>
    <property type="project" value="UniProtKB-ARBA"/>
</dbReference>
<dbReference type="OMA" id="CLQRDRI"/>
<feature type="repeat" description="PPR" evidence="3">
    <location>
        <begin position="933"/>
        <end position="963"/>
    </location>
</feature>
<dbReference type="PANTHER" id="PTHR24015:SF548">
    <property type="entry name" value="OS08G0340900 PROTEIN"/>
    <property type="match status" value="1"/>
</dbReference>
<evidence type="ECO:0000256" key="2">
    <source>
        <dbReference type="ARBA" id="ARBA00061659"/>
    </source>
</evidence>
<dbReference type="InterPro" id="IPR002885">
    <property type="entry name" value="PPR_rpt"/>
</dbReference>
<dbReference type="NCBIfam" id="TIGR00756">
    <property type="entry name" value="PPR"/>
    <property type="match status" value="6"/>
</dbReference>
<feature type="repeat" description="PPR" evidence="3">
    <location>
        <begin position="491"/>
        <end position="525"/>
    </location>
</feature>
<dbReference type="FunFam" id="1.25.40.10:FF:000144">
    <property type="entry name" value="Pentatricopeptide repeat-containing protein, mitochondrial"/>
    <property type="match status" value="1"/>
</dbReference>
<feature type="repeat" description="PPR" evidence="3">
    <location>
        <begin position="389"/>
        <end position="423"/>
    </location>
</feature>
<evidence type="ECO:0000313" key="4">
    <source>
        <dbReference type="EMBL" id="KAH7420546.1"/>
    </source>
</evidence>
<keyword evidence="1" id="KW-0677">Repeat</keyword>
<dbReference type="Gene3D" id="1.25.40.10">
    <property type="entry name" value="Tetratricopeptide repeat domain"/>
    <property type="match status" value="8"/>
</dbReference>
<evidence type="ECO:0000256" key="1">
    <source>
        <dbReference type="ARBA" id="ARBA00022737"/>
    </source>
</evidence>
<evidence type="ECO:0008006" key="6">
    <source>
        <dbReference type="Google" id="ProtNLM"/>
    </source>
</evidence>
<dbReference type="FunFam" id="1.25.40.10:FF:000285">
    <property type="entry name" value="Pentatricopeptide repeat-containing protein, chloroplastic"/>
    <property type="match status" value="1"/>
</dbReference>
<name>A0A8T2TFG3_CERRI</name>
<dbReference type="AlphaFoldDB" id="A0A8T2TFG3"/>
<dbReference type="FunFam" id="1.25.40.10:FF:000073">
    <property type="entry name" value="Pentatricopeptide repeat-containing protein chloroplastic"/>
    <property type="match status" value="2"/>
</dbReference>
<dbReference type="EMBL" id="CM035418">
    <property type="protein sequence ID" value="KAH7420546.1"/>
    <property type="molecule type" value="Genomic_DNA"/>
</dbReference>
<dbReference type="PANTHER" id="PTHR24015">
    <property type="entry name" value="OS07G0578800 PROTEIN-RELATED"/>
    <property type="match status" value="1"/>
</dbReference>
<gene>
    <name evidence="4" type="ORF">KP509_13G011700</name>
</gene>
<dbReference type="PROSITE" id="PS51375">
    <property type="entry name" value="PPR"/>
    <property type="match status" value="10"/>
</dbReference>
<accession>A0A8T2TFG3</accession>
<proteinExistence type="inferred from homology"/>
<feature type="repeat" description="PPR" evidence="3">
    <location>
        <begin position="287"/>
        <end position="321"/>
    </location>
</feature>
<dbReference type="Proteomes" id="UP000825935">
    <property type="component" value="Chromosome 13"/>
</dbReference>
<feature type="repeat" description="PPR" evidence="3">
    <location>
        <begin position="592"/>
        <end position="626"/>
    </location>
</feature>
<comment type="similarity">
    <text evidence="2">Belongs to the PPR family. PCMP-E subfamily.</text>
</comment>
<feature type="repeat" description="PPR" evidence="3">
    <location>
        <begin position="185"/>
        <end position="219"/>
    </location>
</feature>
<feature type="repeat" description="PPR" evidence="3">
    <location>
        <begin position="898"/>
        <end position="932"/>
    </location>
</feature>
<organism evidence="4 5">
    <name type="scientific">Ceratopteris richardii</name>
    <name type="common">Triangle waterfern</name>
    <dbReference type="NCBI Taxonomy" id="49495"/>
    <lineage>
        <taxon>Eukaryota</taxon>
        <taxon>Viridiplantae</taxon>
        <taxon>Streptophyta</taxon>
        <taxon>Embryophyta</taxon>
        <taxon>Tracheophyta</taxon>
        <taxon>Polypodiopsida</taxon>
        <taxon>Polypodiidae</taxon>
        <taxon>Polypodiales</taxon>
        <taxon>Pteridineae</taxon>
        <taxon>Pteridaceae</taxon>
        <taxon>Parkerioideae</taxon>
        <taxon>Ceratopteris</taxon>
    </lineage>
</organism>
<dbReference type="GO" id="GO:0009451">
    <property type="term" value="P:RNA modification"/>
    <property type="evidence" value="ECO:0007669"/>
    <property type="project" value="InterPro"/>
</dbReference>
<dbReference type="Pfam" id="PF01535">
    <property type="entry name" value="PPR"/>
    <property type="match status" value="8"/>
</dbReference>
<evidence type="ECO:0000256" key="3">
    <source>
        <dbReference type="PROSITE-ProRule" id="PRU00708"/>
    </source>
</evidence>
<dbReference type="FunFam" id="1.25.40.10:FF:000031">
    <property type="entry name" value="Pentatricopeptide repeat-containing protein mitochondrial"/>
    <property type="match status" value="2"/>
</dbReference>
<protein>
    <recommendedName>
        <fullName evidence="6">Pentatricopeptide repeat-containing protein</fullName>
    </recommendedName>
</protein>
<dbReference type="GO" id="GO:0048731">
    <property type="term" value="P:system development"/>
    <property type="evidence" value="ECO:0007669"/>
    <property type="project" value="UniProtKB-ARBA"/>
</dbReference>
<dbReference type="InterPro" id="IPR046960">
    <property type="entry name" value="PPR_At4g14850-like_plant"/>
</dbReference>